<dbReference type="CDD" id="cd07438">
    <property type="entry name" value="PHP_HisPPase_AMP"/>
    <property type="match status" value="1"/>
</dbReference>
<sequence length="278" mass="29914">MNSEIDLHCHSTASDGKLSAPDVVSRAAERGVKILAITDHDTVEGFRLGREKAAEVGIQLISGIELSCVWGGITVHIVGLNFDPESDVMREAEAAQTAAREARSLLIAERVGKRIKQTFDLDAVREYAGGEAIGRPHFAQYMIDQGWVPNMAAAFNKYLGAGKPGDVKASWPELAQVTEWIVAAGGTAVMAHAHLYKMTRTKLKACLQDFKDAGGQGLEVAYGNMDANQLGQMSALAREMDLLGSCGSDFHGPNRFGLDLGVMPAFPKDVTPVWASWS</sequence>
<dbReference type="Gene3D" id="1.10.150.650">
    <property type="match status" value="1"/>
</dbReference>
<dbReference type="Pfam" id="PF02811">
    <property type="entry name" value="PHP"/>
    <property type="match status" value="1"/>
</dbReference>
<name>A0A160TE74_9ZZZZ</name>
<organism evidence="2">
    <name type="scientific">hydrothermal vent metagenome</name>
    <dbReference type="NCBI Taxonomy" id="652676"/>
    <lineage>
        <taxon>unclassified sequences</taxon>
        <taxon>metagenomes</taxon>
        <taxon>ecological metagenomes</taxon>
    </lineage>
</organism>
<dbReference type="GO" id="GO:0004534">
    <property type="term" value="F:5'-3' RNA exonuclease activity"/>
    <property type="evidence" value="ECO:0007669"/>
    <property type="project" value="TreeGrafter"/>
</dbReference>
<dbReference type="PANTHER" id="PTHR42924">
    <property type="entry name" value="EXONUCLEASE"/>
    <property type="match status" value="1"/>
</dbReference>
<accession>A0A160TE74</accession>
<evidence type="ECO:0000259" key="1">
    <source>
        <dbReference type="SMART" id="SM00481"/>
    </source>
</evidence>
<dbReference type="SMART" id="SM00481">
    <property type="entry name" value="POLIIIAc"/>
    <property type="match status" value="1"/>
</dbReference>
<dbReference type="InterPro" id="IPR016195">
    <property type="entry name" value="Pol/histidinol_Pase-like"/>
</dbReference>
<gene>
    <name evidence="2" type="ORF">MGWOODY_Tha584</name>
</gene>
<dbReference type="GO" id="GO:0035312">
    <property type="term" value="F:5'-3' DNA exonuclease activity"/>
    <property type="evidence" value="ECO:0007669"/>
    <property type="project" value="TreeGrafter"/>
</dbReference>
<dbReference type="AlphaFoldDB" id="A0A160TE74"/>
<reference evidence="2" key="1">
    <citation type="submission" date="2015-10" db="EMBL/GenBank/DDBJ databases">
        <authorList>
            <person name="Gilbert D.G."/>
        </authorList>
    </citation>
    <scope>NUCLEOTIDE SEQUENCE</scope>
</reference>
<proteinExistence type="predicted"/>
<dbReference type="Gene3D" id="3.20.20.140">
    <property type="entry name" value="Metal-dependent hydrolases"/>
    <property type="match status" value="1"/>
</dbReference>
<dbReference type="InterPro" id="IPR052018">
    <property type="entry name" value="PHP_domain"/>
</dbReference>
<dbReference type="InterPro" id="IPR004013">
    <property type="entry name" value="PHP_dom"/>
</dbReference>
<feature type="domain" description="Polymerase/histidinol phosphatase N-terminal" evidence="1">
    <location>
        <begin position="5"/>
        <end position="70"/>
    </location>
</feature>
<dbReference type="SUPFAM" id="SSF89550">
    <property type="entry name" value="PHP domain-like"/>
    <property type="match status" value="1"/>
</dbReference>
<protein>
    <submittedName>
        <fullName evidence="2">COG0613, Predicted metal-dependent phosphoesterases (PHP family)</fullName>
    </submittedName>
</protein>
<evidence type="ECO:0000313" key="2">
    <source>
        <dbReference type="EMBL" id="CUS42243.1"/>
    </source>
</evidence>
<dbReference type="EMBL" id="CZQC01000064">
    <property type="protein sequence ID" value="CUS42243.1"/>
    <property type="molecule type" value="Genomic_DNA"/>
</dbReference>
<dbReference type="InterPro" id="IPR003141">
    <property type="entry name" value="Pol/His_phosphatase_N"/>
</dbReference>
<dbReference type="PANTHER" id="PTHR42924:SF3">
    <property type="entry name" value="POLYMERASE_HISTIDINOL PHOSPHATASE N-TERMINAL DOMAIN-CONTAINING PROTEIN"/>
    <property type="match status" value="1"/>
</dbReference>